<protein>
    <submittedName>
        <fullName evidence="2">Uncharacterized protein</fullName>
    </submittedName>
</protein>
<evidence type="ECO:0000256" key="1">
    <source>
        <dbReference type="SAM" id="MobiDB-lite"/>
    </source>
</evidence>
<reference evidence="3" key="1">
    <citation type="journal article" date="2019" name="Int. J. Syst. Evol. Microbiol.">
        <title>The Global Catalogue of Microorganisms (GCM) 10K type strain sequencing project: providing services to taxonomists for standard genome sequencing and annotation.</title>
        <authorList>
            <consortium name="The Broad Institute Genomics Platform"/>
            <consortium name="The Broad Institute Genome Sequencing Center for Infectious Disease"/>
            <person name="Wu L."/>
            <person name="Ma J."/>
        </authorList>
    </citation>
    <scope>NUCLEOTIDE SEQUENCE [LARGE SCALE GENOMIC DNA]</scope>
    <source>
        <strain evidence="3">NBRC 108755</strain>
    </source>
</reference>
<evidence type="ECO:0000313" key="2">
    <source>
        <dbReference type="EMBL" id="GMA89587.1"/>
    </source>
</evidence>
<comment type="caution">
    <text evidence="2">The sequence shown here is derived from an EMBL/GenBank/DDBJ whole genome shotgun (WGS) entry which is preliminary data.</text>
</comment>
<dbReference type="EMBL" id="BSVA01000001">
    <property type="protein sequence ID" value="GMA89587.1"/>
    <property type="molecule type" value="Genomic_DNA"/>
</dbReference>
<dbReference type="Proteomes" id="UP001157069">
    <property type="component" value="Unassembled WGS sequence"/>
</dbReference>
<evidence type="ECO:0000313" key="3">
    <source>
        <dbReference type="Proteomes" id="UP001157069"/>
    </source>
</evidence>
<gene>
    <name evidence="2" type="ORF">GCM10025869_01160</name>
</gene>
<feature type="region of interest" description="Disordered" evidence="1">
    <location>
        <begin position="21"/>
        <end position="65"/>
    </location>
</feature>
<proteinExistence type="predicted"/>
<accession>A0ABQ6JPB5</accession>
<name>A0ABQ6JPB5_9MICO</name>
<organism evidence="2 3">
    <name type="scientific">Homoserinibacter gongjuensis</name>
    <dbReference type="NCBI Taxonomy" id="1162968"/>
    <lineage>
        <taxon>Bacteria</taxon>
        <taxon>Bacillati</taxon>
        <taxon>Actinomycetota</taxon>
        <taxon>Actinomycetes</taxon>
        <taxon>Micrococcales</taxon>
        <taxon>Microbacteriaceae</taxon>
        <taxon>Homoserinibacter</taxon>
    </lineage>
</organism>
<keyword evidence="3" id="KW-1185">Reference proteome</keyword>
<sequence length="65" mass="6995">MREFELADHVRHGVEETTQTWFIGGGGHASSLPEGPHPRRALAPLAEPKDLGPETAPPDRASLEA</sequence>